<evidence type="ECO:0000313" key="2">
    <source>
        <dbReference type="EMBL" id="GGI04803.1"/>
    </source>
</evidence>
<dbReference type="Proteomes" id="UP000650511">
    <property type="component" value="Unassembled WGS sequence"/>
</dbReference>
<proteinExistence type="predicted"/>
<reference evidence="2" key="1">
    <citation type="journal article" date="2014" name="Int. J. Syst. Evol. Microbiol.">
        <title>Complete genome sequence of Corynebacterium casei LMG S-19264T (=DSM 44701T), isolated from a smear-ripened cheese.</title>
        <authorList>
            <consortium name="US DOE Joint Genome Institute (JGI-PGF)"/>
            <person name="Walter F."/>
            <person name="Albersmeier A."/>
            <person name="Kalinowski J."/>
            <person name="Ruckert C."/>
        </authorList>
    </citation>
    <scope>NUCLEOTIDE SEQUENCE</scope>
    <source>
        <strain evidence="2">CGMCC 1.14988</strain>
    </source>
</reference>
<dbReference type="SUPFAM" id="SSF82199">
    <property type="entry name" value="SET domain"/>
    <property type="match status" value="1"/>
</dbReference>
<dbReference type="EMBL" id="BMHA01000003">
    <property type="protein sequence ID" value="GGI04803.1"/>
    <property type="molecule type" value="Genomic_DNA"/>
</dbReference>
<reference evidence="2" key="2">
    <citation type="submission" date="2020-09" db="EMBL/GenBank/DDBJ databases">
        <authorList>
            <person name="Sun Q."/>
            <person name="Zhou Y."/>
        </authorList>
    </citation>
    <scope>NUCLEOTIDE SEQUENCE</scope>
    <source>
        <strain evidence="2">CGMCC 1.14988</strain>
    </source>
</reference>
<dbReference type="Pfam" id="PF00856">
    <property type="entry name" value="SET"/>
    <property type="match status" value="1"/>
</dbReference>
<protein>
    <recommendedName>
        <fullName evidence="1">SET domain-containing protein</fullName>
    </recommendedName>
</protein>
<organism evidence="2 3">
    <name type="scientific">Egicoccus halophilus</name>
    <dbReference type="NCBI Taxonomy" id="1670830"/>
    <lineage>
        <taxon>Bacteria</taxon>
        <taxon>Bacillati</taxon>
        <taxon>Actinomycetota</taxon>
        <taxon>Nitriliruptoria</taxon>
        <taxon>Egicoccales</taxon>
        <taxon>Egicoccaceae</taxon>
        <taxon>Egicoccus</taxon>
    </lineage>
</organism>
<name>A0A8J3ETX9_9ACTN</name>
<dbReference type="InterPro" id="IPR053185">
    <property type="entry name" value="SET_domain_protein"/>
</dbReference>
<dbReference type="PROSITE" id="PS50280">
    <property type="entry name" value="SET"/>
    <property type="match status" value="1"/>
</dbReference>
<dbReference type="InterPro" id="IPR046341">
    <property type="entry name" value="SET_dom_sf"/>
</dbReference>
<evidence type="ECO:0000259" key="1">
    <source>
        <dbReference type="PROSITE" id="PS50280"/>
    </source>
</evidence>
<dbReference type="InterPro" id="IPR009207">
    <property type="entry name" value="SET7_MeTrfase"/>
</dbReference>
<keyword evidence="3" id="KW-1185">Reference proteome</keyword>
<dbReference type="OrthoDB" id="279507at2"/>
<dbReference type="PANTHER" id="PTHR47332">
    <property type="entry name" value="SET DOMAIN-CONTAINING PROTEIN 5"/>
    <property type="match status" value="1"/>
</dbReference>
<dbReference type="PANTHER" id="PTHR47332:SF6">
    <property type="entry name" value="SET DOMAIN-CONTAINING PROTEIN"/>
    <property type="match status" value="1"/>
</dbReference>
<gene>
    <name evidence="2" type="ORF">GCM10011354_10920</name>
</gene>
<sequence>MYEVRESAVAGRGLFATEHIPAETMLMQAPVLVVPGEQRAALRETRVDDYVYEWDDDGSAGLVLGVSSMCNHASDPNAYLWLVPDTESAELWSVRAIAPDEEITVSYRAEGGGDLWFDVVEDA</sequence>
<evidence type="ECO:0000313" key="3">
    <source>
        <dbReference type="Proteomes" id="UP000650511"/>
    </source>
</evidence>
<dbReference type="Gene3D" id="2.170.270.10">
    <property type="entry name" value="SET domain"/>
    <property type="match status" value="1"/>
</dbReference>
<dbReference type="PIRSF" id="PIRSF022536">
    <property type="entry name" value="A612L_SET"/>
    <property type="match status" value="1"/>
</dbReference>
<dbReference type="GO" id="GO:0062122">
    <property type="term" value="F:histone H3K37 methyltransferase activity"/>
    <property type="evidence" value="ECO:0007669"/>
    <property type="project" value="InterPro"/>
</dbReference>
<comment type="caution">
    <text evidence="2">The sequence shown here is derived from an EMBL/GenBank/DDBJ whole genome shotgun (WGS) entry which is preliminary data.</text>
</comment>
<dbReference type="AlphaFoldDB" id="A0A8J3ETX9"/>
<accession>A0A8J3ETX9</accession>
<dbReference type="RefSeq" id="WP_130649788.1">
    <property type="nucleotide sequence ID" value="NZ_BMHA01000003.1"/>
</dbReference>
<dbReference type="InterPro" id="IPR001214">
    <property type="entry name" value="SET_dom"/>
</dbReference>
<dbReference type="SMART" id="SM00317">
    <property type="entry name" value="SET"/>
    <property type="match status" value="1"/>
</dbReference>
<feature type="domain" description="SET" evidence="1">
    <location>
        <begin position="1"/>
        <end position="108"/>
    </location>
</feature>